<keyword evidence="4" id="KW-0808">Transferase</keyword>
<dbReference type="PROSITE" id="PS50011">
    <property type="entry name" value="PROTEIN_KINASE_DOM"/>
    <property type="match status" value="1"/>
</dbReference>
<organism evidence="4 5">
    <name type="scientific">Ureibacillus yapensis</name>
    <dbReference type="NCBI Taxonomy" id="2304605"/>
    <lineage>
        <taxon>Bacteria</taxon>
        <taxon>Bacillati</taxon>
        <taxon>Bacillota</taxon>
        <taxon>Bacilli</taxon>
        <taxon>Bacillales</taxon>
        <taxon>Caryophanaceae</taxon>
        <taxon>Ureibacillus</taxon>
    </lineage>
</organism>
<comment type="caution">
    <text evidence="4">The sequence shown here is derived from an EMBL/GenBank/DDBJ whole genome shotgun (WGS) entry which is preliminary data.</text>
</comment>
<dbReference type="CDD" id="cd05121">
    <property type="entry name" value="ABC1_ADCK3-like"/>
    <property type="match status" value="1"/>
</dbReference>
<dbReference type="InterPro" id="IPR000719">
    <property type="entry name" value="Prot_kinase_dom"/>
</dbReference>
<feature type="domain" description="Protein kinase" evidence="3">
    <location>
        <begin position="223"/>
        <end position="559"/>
    </location>
</feature>
<proteinExistence type="inferred from homology"/>
<dbReference type="PANTHER" id="PTHR10566:SF113">
    <property type="entry name" value="PROTEIN ACTIVITY OF BC1 COMPLEX KINASE 7, CHLOROPLASTIC"/>
    <property type="match status" value="1"/>
</dbReference>
<accession>A0A396S7V3</accession>
<evidence type="ECO:0000313" key="4">
    <source>
        <dbReference type="EMBL" id="RHW36760.1"/>
    </source>
</evidence>
<dbReference type="Proteomes" id="UP000265692">
    <property type="component" value="Unassembled WGS sequence"/>
</dbReference>
<dbReference type="InterPro" id="IPR050154">
    <property type="entry name" value="UbiB_kinase"/>
</dbReference>
<feature type="transmembrane region" description="Helical" evidence="2">
    <location>
        <begin position="630"/>
        <end position="652"/>
    </location>
</feature>
<dbReference type="EMBL" id="QWEI01000004">
    <property type="protein sequence ID" value="RHW36760.1"/>
    <property type="molecule type" value="Genomic_DNA"/>
</dbReference>
<evidence type="ECO:0000256" key="2">
    <source>
        <dbReference type="SAM" id="Phobius"/>
    </source>
</evidence>
<keyword evidence="2" id="KW-0812">Transmembrane</keyword>
<feature type="transmembrane region" description="Helical" evidence="2">
    <location>
        <begin position="6"/>
        <end position="26"/>
    </location>
</feature>
<dbReference type="OrthoDB" id="9795390at2"/>
<keyword evidence="5" id="KW-1185">Reference proteome</keyword>
<protein>
    <submittedName>
        <fullName evidence="4">AarF/ABC1/UbiB kinase family protein</fullName>
    </submittedName>
</protein>
<feature type="transmembrane region" description="Helical" evidence="2">
    <location>
        <begin position="601"/>
        <end position="624"/>
    </location>
</feature>
<evidence type="ECO:0000313" key="5">
    <source>
        <dbReference type="Proteomes" id="UP000265692"/>
    </source>
</evidence>
<dbReference type="RefSeq" id="WP_118876284.1">
    <property type="nucleotide sequence ID" value="NZ_QWEI01000004.1"/>
</dbReference>
<name>A0A396S7V3_9BACL</name>
<gene>
    <name evidence="4" type="ORF">D1B33_10240</name>
</gene>
<dbReference type="GO" id="GO:0004672">
    <property type="term" value="F:protein kinase activity"/>
    <property type="evidence" value="ECO:0007669"/>
    <property type="project" value="InterPro"/>
</dbReference>
<feature type="transmembrane region" description="Helical" evidence="2">
    <location>
        <begin position="73"/>
        <end position="90"/>
    </location>
</feature>
<keyword evidence="2" id="KW-0472">Membrane</keyword>
<dbReference type="InterPro" id="IPR004147">
    <property type="entry name" value="ABC1_dom"/>
</dbReference>
<keyword evidence="4" id="KW-0418">Kinase</keyword>
<feature type="transmembrane region" description="Helical" evidence="2">
    <location>
        <begin position="35"/>
        <end position="53"/>
    </location>
</feature>
<dbReference type="GO" id="GO:0005524">
    <property type="term" value="F:ATP binding"/>
    <property type="evidence" value="ECO:0007669"/>
    <property type="project" value="InterPro"/>
</dbReference>
<dbReference type="Gene3D" id="1.10.510.10">
    <property type="entry name" value="Transferase(Phosphotransferase) domain 1"/>
    <property type="match status" value="1"/>
</dbReference>
<dbReference type="PANTHER" id="PTHR10566">
    <property type="entry name" value="CHAPERONE-ACTIVITY OF BC1 COMPLEX CABC1 -RELATED"/>
    <property type="match status" value="1"/>
</dbReference>
<dbReference type="AlphaFoldDB" id="A0A396S7V3"/>
<keyword evidence="2" id="KW-1133">Transmembrane helix</keyword>
<dbReference type="SUPFAM" id="SSF56112">
    <property type="entry name" value="Protein kinase-like (PK-like)"/>
    <property type="match status" value="1"/>
</dbReference>
<sequence length="662" mass="75924">MTFIKPILLILLVAVFIFFISGRLIGANVNIFKKILSVIISVSFTTFIFWYTYLKGTDYNFDTMGSVVNTSNLLWVGSMLLISMLIYLFFELFDPIALDENNGRHSGRKSFFKRLLGYWRHQKRLRNVVSIAVKNGITRTVKYARNRDSDRELAIALRETLEQCGGIFIKFGQVLSTRKELFSPVFIKELEKLQKNVSELSEKQVQTILKQNLRGELDEVFSYFDTNPIAAASIGQVHKAVLRKTNEKVVVKLLRPEVKEIMREDLSILIEFANWISDKSHWAESIGFRDLAQGFASSLREEIDFNIEARNMIQIRNILKQSKLNVSIPKVYEEYSNENILVMDYAKGVSVANLAQEDLLNCHEVAETILFSYLEQALISGIFHADPHPGNIHYDAATNEVALLDFGAVCRLSSSQQEGLKLFFMGIQQNDTTILYDGISLLVKNRSDVDRAELEHAVSQIILKISYVERIRTDEIVYSIFAVIRDFGLQFYPSVSVALRVIVTLDGTLRIIDRNFNLFEEAKRFSKSYLKNTLKRPLYEPKETKDRIEEELALILPNLRKIPRRVDQLFKKVEDGKLILHHDIFSDKNNAKFVTQLFSKFVLLFVGITFGIISVALLAISQFINTAYAIYLNTAAYFGLFLCAILLVRLSIQAIRDMKRNE</sequence>
<reference evidence="4 5" key="1">
    <citation type="submission" date="2018-08" db="EMBL/GenBank/DDBJ databases">
        <title>Lysinibacillus sp. YLB-03 draft genome sequence.</title>
        <authorList>
            <person name="Yu L."/>
        </authorList>
    </citation>
    <scope>NUCLEOTIDE SEQUENCE [LARGE SCALE GENOMIC DNA]</scope>
    <source>
        <strain evidence="4 5">YLB-03</strain>
    </source>
</reference>
<dbReference type="InterPro" id="IPR011009">
    <property type="entry name" value="Kinase-like_dom_sf"/>
</dbReference>
<evidence type="ECO:0000259" key="3">
    <source>
        <dbReference type="PROSITE" id="PS50011"/>
    </source>
</evidence>
<evidence type="ECO:0000256" key="1">
    <source>
        <dbReference type="ARBA" id="ARBA00009670"/>
    </source>
</evidence>
<comment type="similarity">
    <text evidence="1">Belongs to the protein kinase superfamily. ADCK protein kinase family.</text>
</comment>
<dbReference type="Pfam" id="PF03109">
    <property type="entry name" value="ABC1"/>
    <property type="match status" value="1"/>
</dbReference>